<dbReference type="Gene3D" id="1.10.1740.10">
    <property type="match status" value="1"/>
</dbReference>
<dbReference type="GO" id="GO:0003677">
    <property type="term" value="F:DNA binding"/>
    <property type="evidence" value="ECO:0007669"/>
    <property type="project" value="UniProtKB-KW"/>
</dbReference>
<keyword evidence="2" id="KW-0805">Transcription regulation</keyword>
<evidence type="ECO:0000256" key="3">
    <source>
        <dbReference type="ARBA" id="ARBA00023082"/>
    </source>
</evidence>
<keyword evidence="3" id="KW-0731">Sigma factor</keyword>
<organism evidence="8 9">
    <name type="scientific">Actinomadura decatromicini</name>
    <dbReference type="NCBI Taxonomy" id="2604572"/>
    <lineage>
        <taxon>Bacteria</taxon>
        <taxon>Bacillati</taxon>
        <taxon>Actinomycetota</taxon>
        <taxon>Actinomycetes</taxon>
        <taxon>Streptosporangiales</taxon>
        <taxon>Thermomonosporaceae</taxon>
        <taxon>Actinomadura</taxon>
    </lineage>
</organism>
<dbReference type="AlphaFoldDB" id="A0A5D3FS87"/>
<evidence type="ECO:0000256" key="5">
    <source>
        <dbReference type="ARBA" id="ARBA00023163"/>
    </source>
</evidence>
<dbReference type="Gene3D" id="1.10.10.10">
    <property type="entry name" value="Winged helix-like DNA-binding domain superfamily/Winged helix DNA-binding domain"/>
    <property type="match status" value="1"/>
</dbReference>
<accession>A0A5D3FS87</accession>
<proteinExistence type="inferred from homology"/>
<keyword evidence="4" id="KW-0238">DNA-binding</keyword>
<dbReference type="NCBIfam" id="TIGR02937">
    <property type="entry name" value="sigma70-ECF"/>
    <property type="match status" value="1"/>
</dbReference>
<comment type="similarity">
    <text evidence="1">Belongs to the sigma-70 factor family. ECF subfamily.</text>
</comment>
<dbReference type="PANTHER" id="PTHR43133:SF50">
    <property type="entry name" value="ECF RNA POLYMERASE SIGMA FACTOR SIGM"/>
    <property type="match status" value="1"/>
</dbReference>
<evidence type="ECO:0000313" key="9">
    <source>
        <dbReference type="Proteomes" id="UP000323505"/>
    </source>
</evidence>
<sequence length="182" mass="20869">MKEEPAHLRAKYDEEICELFLAHAARLENHLVRLGASRTLAEHVVQDSFLATRLRWVHVRGLDRPRAYLYRVAENRTRKLLGREGGRCVPHPDPHELTSRPEPARRVASPELRLVLDEAIGRLPAREGAAARMFYLADRSVSQVASRMGISKGTVTKYLESARARLRRDLGEDFTYWMEGEQ</sequence>
<feature type="domain" description="RNA polymerase sigma factor 70 region 4 type 2" evidence="7">
    <location>
        <begin position="115"/>
        <end position="166"/>
    </location>
</feature>
<dbReference type="InterPro" id="IPR013324">
    <property type="entry name" value="RNA_pol_sigma_r3/r4-like"/>
</dbReference>
<comment type="caution">
    <text evidence="8">The sequence shown here is derived from an EMBL/GenBank/DDBJ whole genome shotgun (WGS) entry which is preliminary data.</text>
</comment>
<dbReference type="SUPFAM" id="SSF88946">
    <property type="entry name" value="Sigma2 domain of RNA polymerase sigma factors"/>
    <property type="match status" value="1"/>
</dbReference>
<dbReference type="EMBL" id="VSRQ01000002">
    <property type="protein sequence ID" value="TYK51211.1"/>
    <property type="molecule type" value="Genomic_DNA"/>
</dbReference>
<dbReference type="InterPro" id="IPR013325">
    <property type="entry name" value="RNA_pol_sigma_r2"/>
</dbReference>
<evidence type="ECO:0000313" key="8">
    <source>
        <dbReference type="EMBL" id="TYK51211.1"/>
    </source>
</evidence>
<evidence type="ECO:0000259" key="7">
    <source>
        <dbReference type="Pfam" id="PF08281"/>
    </source>
</evidence>
<protein>
    <submittedName>
        <fullName evidence="8">Sigma-70 family RNA polymerase sigma factor</fullName>
    </submittedName>
</protein>
<reference evidence="8 9" key="1">
    <citation type="submission" date="2019-08" db="EMBL/GenBank/DDBJ databases">
        <title>Actinomadura sp. nov. CYP1-5 isolated from mountain soil.</title>
        <authorList>
            <person name="Songsumanus A."/>
            <person name="Kuncharoen N."/>
            <person name="Kudo T."/>
            <person name="Yuki M."/>
            <person name="Igarashi Y."/>
            <person name="Tanasupawat S."/>
        </authorList>
    </citation>
    <scope>NUCLEOTIDE SEQUENCE [LARGE SCALE GENOMIC DNA]</scope>
    <source>
        <strain evidence="8 9">CYP1-5</strain>
    </source>
</reference>
<dbReference type="InterPro" id="IPR013249">
    <property type="entry name" value="RNA_pol_sigma70_r4_t2"/>
</dbReference>
<keyword evidence="9" id="KW-1185">Reference proteome</keyword>
<keyword evidence="5" id="KW-0804">Transcription</keyword>
<dbReference type="PANTHER" id="PTHR43133">
    <property type="entry name" value="RNA POLYMERASE ECF-TYPE SIGMA FACTO"/>
    <property type="match status" value="1"/>
</dbReference>
<dbReference type="InterPro" id="IPR036388">
    <property type="entry name" value="WH-like_DNA-bd_sf"/>
</dbReference>
<dbReference type="InterPro" id="IPR039425">
    <property type="entry name" value="RNA_pol_sigma-70-like"/>
</dbReference>
<name>A0A5D3FS87_9ACTN</name>
<dbReference type="Proteomes" id="UP000323505">
    <property type="component" value="Unassembled WGS sequence"/>
</dbReference>
<feature type="region of interest" description="Disordered" evidence="6">
    <location>
        <begin position="83"/>
        <end position="104"/>
    </location>
</feature>
<dbReference type="GO" id="GO:0006352">
    <property type="term" value="P:DNA-templated transcription initiation"/>
    <property type="evidence" value="ECO:0007669"/>
    <property type="project" value="InterPro"/>
</dbReference>
<dbReference type="GO" id="GO:0016987">
    <property type="term" value="F:sigma factor activity"/>
    <property type="evidence" value="ECO:0007669"/>
    <property type="project" value="UniProtKB-KW"/>
</dbReference>
<evidence type="ECO:0000256" key="4">
    <source>
        <dbReference type="ARBA" id="ARBA00023125"/>
    </source>
</evidence>
<dbReference type="Pfam" id="PF08281">
    <property type="entry name" value="Sigma70_r4_2"/>
    <property type="match status" value="1"/>
</dbReference>
<dbReference type="InterPro" id="IPR014284">
    <property type="entry name" value="RNA_pol_sigma-70_dom"/>
</dbReference>
<dbReference type="RefSeq" id="WP_148759036.1">
    <property type="nucleotide sequence ID" value="NZ_VSRQ01000002.1"/>
</dbReference>
<evidence type="ECO:0000256" key="2">
    <source>
        <dbReference type="ARBA" id="ARBA00023015"/>
    </source>
</evidence>
<evidence type="ECO:0000256" key="6">
    <source>
        <dbReference type="SAM" id="MobiDB-lite"/>
    </source>
</evidence>
<dbReference type="SUPFAM" id="SSF88659">
    <property type="entry name" value="Sigma3 and sigma4 domains of RNA polymerase sigma factors"/>
    <property type="match status" value="1"/>
</dbReference>
<gene>
    <name evidence="8" type="ORF">FXF68_12375</name>
</gene>
<evidence type="ECO:0000256" key="1">
    <source>
        <dbReference type="ARBA" id="ARBA00010641"/>
    </source>
</evidence>